<evidence type="ECO:0000313" key="8">
    <source>
        <dbReference type="EMBL" id="OGD40379.1"/>
    </source>
</evidence>
<dbReference type="InterPro" id="IPR020622">
    <property type="entry name" value="Ala_racemase_pyridoxalP-BS"/>
</dbReference>
<feature type="domain" description="Alanine racemase C-terminal" evidence="7">
    <location>
        <begin position="267"/>
        <end position="395"/>
    </location>
</feature>
<accession>A0A1F5CBY0</accession>
<dbReference type="CDD" id="cd00430">
    <property type="entry name" value="PLPDE_III_AR"/>
    <property type="match status" value="1"/>
</dbReference>
<dbReference type="NCBIfam" id="TIGR00492">
    <property type="entry name" value="alr"/>
    <property type="match status" value="1"/>
</dbReference>
<dbReference type="AlphaFoldDB" id="A0A1F5CBY0"/>
<dbReference type="InterPro" id="IPR001608">
    <property type="entry name" value="Ala_racemase_N"/>
</dbReference>
<evidence type="ECO:0000256" key="3">
    <source>
        <dbReference type="ARBA" id="ARBA00023235"/>
    </source>
</evidence>
<gene>
    <name evidence="8" type="ORF">A3I30_03380</name>
</gene>
<dbReference type="SUPFAM" id="SSF51419">
    <property type="entry name" value="PLP-binding barrel"/>
    <property type="match status" value="1"/>
</dbReference>
<feature type="modified residue" description="N6-(pyridoxal phosphate)lysine" evidence="4 5">
    <location>
        <position position="43"/>
    </location>
</feature>
<evidence type="ECO:0000256" key="1">
    <source>
        <dbReference type="ARBA" id="ARBA00001933"/>
    </source>
</evidence>
<comment type="catalytic activity">
    <reaction evidence="4">
        <text>L-alanine = D-alanine</text>
        <dbReference type="Rhea" id="RHEA:20249"/>
        <dbReference type="ChEBI" id="CHEBI:57416"/>
        <dbReference type="ChEBI" id="CHEBI:57972"/>
        <dbReference type="EC" id="5.1.1.1"/>
    </reaction>
</comment>
<dbReference type="InterPro" id="IPR000821">
    <property type="entry name" value="Ala_racemase"/>
</dbReference>
<name>A0A1F5CBY0_9BACT</name>
<comment type="pathway">
    <text evidence="4">Amino-acid biosynthesis; D-alanine biosynthesis; D-alanine from L-alanine: step 1/1.</text>
</comment>
<dbReference type="EC" id="5.1.1.1" evidence="4"/>
<dbReference type="UniPathway" id="UPA00042">
    <property type="reaction ID" value="UER00497"/>
</dbReference>
<dbReference type="Proteomes" id="UP000177197">
    <property type="component" value="Unassembled WGS sequence"/>
</dbReference>
<sequence length="395" mass="44328">MAEKHPKNSLRTWLEIDKKAIRNNIAQFRKIISSKTKLMAVIKSNAYGHGLIDFARTVENKVDWFGVDSIVEGLKLRQKGLKGAILVLGYTLPARLPEAAQNDISLTSSSFELIKEISALKTRPKFHIKIDTGMHRQGFFLKDLPRLIKLLKLFKLSPEGIYTHLASAKDRLYPFYTLKQLKDFKKADAILKKAGFNNYLRHACATAGTLLYPNSHFDLVRVGIGLYGMFSTRETELQMTLPSWSPYGGSLEGRQNQKGLKVQLQPALSWKSIIGEVKNLESGSYVGYDLTEKVSKLSRVAIIPVGYWHGFDRGLSSIGEILIKGKRAKILGRVSMDMVVADISKIPGIKMGDEVIIIGKQGKEKITPEDIAQKIGTINYEVITRINPLIKRIYL</sequence>
<dbReference type="PANTHER" id="PTHR30511">
    <property type="entry name" value="ALANINE RACEMASE"/>
    <property type="match status" value="1"/>
</dbReference>
<evidence type="ECO:0000256" key="5">
    <source>
        <dbReference type="PIRSR" id="PIRSR600821-50"/>
    </source>
</evidence>
<dbReference type="PROSITE" id="PS00395">
    <property type="entry name" value="ALANINE_RACEMASE"/>
    <property type="match status" value="1"/>
</dbReference>
<evidence type="ECO:0000259" key="7">
    <source>
        <dbReference type="SMART" id="SM01005"/>
    </source>
</evidence>
<comment type="similarity">
    <text evidence="4">Belongs to the alanine racemase family.</text>
</comment>
<comment type="cofactor">
    <cofactor evidence="1 4 5">
        <name>pyridoxal 5'-phosphate</name>
        <dbReference type="ChEBI" id="CHEBI:597326"/>
    </cofactor>
</comment>
<dbReference type="SMART" id="SM01005">
    <property type="entry name" value="Ala_racemase_C"/>
    <property type="match status" value="1"/>
</dbReference>
<feature type="binding site" evidence="4 6">
    <location>
        <position position="136"/>
    </location>
    <ligand>
        <name>substrate</name>
    </ligand>
</feature>
<dbReference type="Pfam" id="PF00842">
    <property type="entry name" value="Ala_racemase_C"/>
    <property type="match status" value="1"/>
</dbReference>
<dbReference type="GO" id="GO:0030632">
    <property type="term" value="P:D-alanine biosynthetic process"/>
    <property type="evidence" value="ECO:0007669"/>
    <property type="project" value="UniProtKB-UniRule"/>
</dbReference>
<dbReference type="InterPro" id="IPR029066">
    <property type="entry name" value="PLP-binding_barrel"/>
</dbReference>
<organism evidence="8 9">
    <name type="scientific">Candidatus Azambacteria bacterium RIFCSPLOWO2_02_FULL_44_14</name>
    <dbReference type="NCBI Taxonomy" id="1797306"/>
    <lineage>
        <taxon>Bacteria</taxon>
        <taxon>Candidatus Azamiibacteriota</taxon>
    </lineage>
</organism>
<dbReference type="GO" id="GO:0008784">
    <property type="term" value="F:alanine racemase activity"/>
    <property type="evidence" value="ECO:0007669"/>
    <property type="project" value="UniProtKB-UniRule"/>
</dbReference>
<dbReference type="FunFam" id="3.20.20.10:FF:000002">
    <property type="entry name" value="Alanine racemase"/>
    <property type="match status" value="1"/>
</dbReference>
<comment type="caution">
    <text evidence="8">The sequence shown here is derived from an EMBL/GenBank/DDBJ whole genome shotgun (WGS) entry which is preliminary data.</text>
</comment>
<dbReference type="GO" id="GO:0005829">
    <property type="term" value="C:cytosol"/>
    <property type="evidence" value="ECO:0007669"/>
    <property type="project" value="TreeGrafter"/>
</dbReference>
<dbReference type="PANTHER" id="PTHR30511:SF0">
    <property type="entry name" value="ALANINE RACEMASE, CATABOLIC-RELATED"/>
    <property type="match status" value="1"/>
</dbReference>
<dbReference type="HAMAP" id="MF_01201">
    <property type="entry name" value="Ala_racemase"/>
    <property type="match status" value="1"/>
</dbReference>
<feature type="active site" description="Proton acceptor; specific for L-alanine" evidence="4">
    <location>
        <position position="288"/>
    </location>
</feature>
<dbReference type="PRINTS" id="PR00992">
    <property type="entry name" value="ALARACEMASE"/>
</dbReference>
<dbReference type="SUPFAM" id="SSF50621">
    <property type="entry name" value="Alanine racemase C-terminal domain-like"/>
    <property type="match status" value="1"/>
</dbReference>
<reference evidence="8 9" key="1">
    <citation type="journal article" date="2016" name="Nat. Commun.">
        <title>Thousands of microbial genomes shed light on interconnected biogeochemical processes in an aquifer system.</title>
        <authorList>
            <person name="Anantharaman K."/>
            <person name="Brown C.T."/>
            <person name="Hug L.A."/>
            <person name="Sharon I."/>
            <person name="Castelle C.J."/>
            <person name="Probst A.J."/>
            <person name="Thomas B.C."/>
            <person name="Singh A."/>
            <person name="Wilkins M.J."/>
            <person name="Karaoz U."/>
            <person name="Brodie E.L."/>
            <person name="Williams K.H."/>
            <person name="Hubbard S.S."/>
            <person name="Banfield J.F."/>
        </authorList>
    </citation>
    <scope>NUCLEOTIDE SEQUENCE [LARGE SCALE GENOMIC DNA]</scope>
</reference>
<evidence type="ECO:0000256" key="2">
    <source>
        <dbReference type="ARBA" id="ARBA00022898"/>
    </source>
</evidence>
<dbReference type="Gene3D" id="3.20.20.10">
    <property type="entry name" value="Alanine racemase"/>
    <property type="match status" value="1"/>
</dbReference>
<dbReference type="Gene3D" id="2.40.37.10">
    <property type="entry name" value="Lyase, Ornithine Decarboxylase, Chain A, domain 1"/>
    <property type="match status" value="1"/>
</dbReference>
<proteinExistence type="inferred from homology"/>
<feature type="binding site" evidence="4 6">
    <location>
        <position position="336"/>
    </location>
    <ligand>
        <name>substrate</name>
    </ligand>
</feature>
<feature type="active site" description="Proton acceptor; specific for D-alanine" evidence="4">
    <location>
        <position position="43"/>
    </location>
</feature>
<dbReference type="Pfam" id="PF01168">
    <property type="entry name" value="Ala_racemase_N"/>
    <property type="match status" value="1"/>
</dbReference>
<dbReference type="InterPro" id="IPR009006">
    <property type="entry name" value="Ala_racemase/Decarboxylase_C"/>
</dbReference>
<comment type="function">
    <text evidence="4">Catalyzes the interconversion of L-alanine and D-alanine. May also act on other amino acids.</text>
</comment>
<evidence type="ECO:0000313" key="9">
    <source>
        <dbReference type="Proteomes" id="UP000177197"/>
    </source>
</evidence>
<keyword evidence="3 4" id="KW-0413">Isomerase</keyword>
<evidence type="ECO:0000256" key="6">
    <source>
        <dbReference type="PIRSR" id="PIRSR600821-52"/>
    </source>
</evidence>
<protein>
    <recommendedName>
        <fullName evidence="4">Alanine racemase</fullName>
        <ecNumber evidence="4">5.1.1.1</ecNumber>
    </recommendedName>
</protein>
<dbReference type="InterPro" id="IPR011079">
    <property type="entry name" value="Ala_racemase_C"/>
</dbReference>
<evidence type="ECO:0000256" key="4">
    <source>
        <dbReference type="HAMAP-Rule" id="MF_01201"/>
    </source>
</evidence>
<dbReference type="GO" id="GO:0030170">
    <property type="term" value="F:pyridoxal phosphate binding"/>
    <property type="evidence" value="ECO:0007669"/>
    <property type="project" value="UniProtKB-UniRule"/>
</dbReference>
<dbReference type="EMBL" id="MEYV01000010">
    <property type="protein sequence ID" value="OGD40379.1"/>
    <property type="molecule type" value="Genomic_DNA"/>
</dbReference>
<keyword evidence="2 4" id="KW-0663">Pyridoxal phosphate</keyword>